<protein>
    <submittedName>
        <fullName evidence="3">UDP-glycosyltransferase 83A1 isoform C</fullName>
    </submittedName>
</protein>
<dbReference type="AlphaFoldDB" id="A0A445FY18"/>
<gene>
    <name evidence="3" type="ORF">D0Y65_049672</name>
</gene>
<dbReference type="GO" id="GO:0080043">
    <property type="term" value="F:quercetin 3-O-glucosyltransferase activity"/>
    <property type="evidence" value="ECO:0007669"/>
    <property type="project" value="TreeGrafter"/>
</dbReference>
<dbReference type="PANTHER" id="PTHR11926:SF1412">
    <property type="entry name" value="UDP-GLYCOSYLTRANSFERASE 83A1-LIKE"/>
    <property type="match status" value="1"/>
</dbReference>
<keyword evidence="4" id="KW-1185">Reference proteome</keyword>
<comment type="caution">
    <text evidence="3">The sequence shown here is derived from an EMBL/GenBank/DDBJ whole genome shotgun (WGS) entry which is preliminary data.</text>
</comment>
<dbReference type="EMBL" id="QZWG01000018">
    <property type="protein sequence ID" value="RZB53835.1"/>
    <property type="molecule type" value="Genomic_DNA"/>
</dbReference>
<dbReference type="SUPFAM" id="SSF53756">
    <property type="entry name" value="UDP-Glycosyltransferase/glycogen phosphorylase"/>
    <property type="match status" value="1"/>
</dbReference>
<dbReference type="Proteomes" id="UP000289340">
    <property type="component" value="Chromosome 18"/>
</dbReference>
<dbReference type="Pfam" id="PF00201">
    <property type="entry name" value="UDPGT"/>
    <property type="match status" value="1"/>
</dbReference>
<name>A0A445FY18_GLYSO</name>
<dbReference type="PANTHER" id="PTHR11926">
    <property type="entry name" value="GLUCOSYL/GLUCURONOSYL TRANSFERASES"/>
    <property type="match status" value="1"/>
</dbReference>
<evidence type="ECO:0000256" key="1">
    <source>
        <dbReference type="ARBA" id="ARBA00009995"/>
    </source>
</evidence>
<evidence type="ECO:0000313" key="3">
    <source>
        <dbReference type="EMBL" id="RZB53835.1"/>
    </source>
</evidence>
<evidence type="ECO:0000313" key="4">
    <source>
        <dbReference type="Proteomes" id="UP000289340"/>
    </source>
</evidence>
<reference evidence="3 4" key="1">
    <citation type="submission" date="2018-09" db="EMBL/GenBank/DDBJ databases">
        <title>A high-quality reference genome of wild soybean provides a powerful tool to mine soybean genomes.</title>
        <authorList>
            <person name="Xie M."/>
            <person name="Chung C.Y.L."/>
            <person name="Li M.-W."/>
            <person name="Wong F.-L."/>
            <person name="Chan T.-F."/>
            <person name="Lam H.-M."/>
        </authorList>
    </citation>
    <scope>NUCLEOTIDE SEQUENCE [LARGE SCALE GENOMIC DNA]</scope>
    <source>
        <strain evidence="4">cv. W05</strain>
        <tissue evidence="3">Hypocotyl of etiolated seedlings</tissue>
    </source>
</reference>
<dbReference type="FunFam" id="3.40.50.2000:FF:000060">
    <property type="entry name" value="Glycosyltransferase"/>
    <property type="match status" value="1"/>
</dbReference>
<proteinExistence type="inferred from homology"/>
<sequence>MSYPHFLVMPYPILGHMNPLLQFSQVLANHGCKITFLITEFNQKRMKSEIDHLGAQIKFVTLPDGLDPEDDRSDQPKVILSLRNTMPTKLHRLIQDINNNNNALDGDNNKITCLVVSKNIGWALEVSHKLGIKGALLWPASATSLASFESIPRLIDEGIIDSETGLPTRKQEIQLLPNSPMMDTANLPWCSLGKNFFLHMVEDTQSLKLGEWWLCNTTCDLEPGALAMWPRFLSIGPLMQSDTNKSSFWREDTTCLHWLDQHPPQSVVYVSFGSLAIVEPNQFNELAIGLDLLNKPFLWVVRPSNENNKVNNTYPNEFHGSKGKIIGWAPQKKILNHPAIACFITHCGWNSIIEGVCGGIPFLCWPFFSDQFINKSYICDVWKVGLGLDQDENGLIMKGEIRKKVEQLLGNEDIKARSVKLKELTVNNFDEAFHIIIHPSNSLLIVVAIIHRAPPSSAMRDHPSLCIIFSKSTVTFLFRTMVVLLGTIDVGKFNTAEIDFVADPPSTDRTVKVLADGAW</sequence>
<organism evidence="3 4">
    <name type="scientific">Glycine soja</name>
    <name type="common">Wild soybean</name>
    <dbReference type="NCBI Taxonomy" id="3848"/>
    <lineage>
        <taxon>Eukaryota</taxon>
        <taxon>Viridiplantae</taxon>
        <taxon>Streptophyta</taxon>
        <taxon>Embryophyta</taxon>
        <taxon>Tracheophyta</taxon>
        <taxon>Spermatophyta</taxon>
        <taxon>Magnoliopsida</taxon>
        <taxon>eudicotyledons</taxon>
        <taxon>Gunneridae</taxon>
        <taxon>Pentapetalae</taxon>
        <taxon>rosids</taxon>
        <taxon>fabids</taxon>
        <taxon>Fabales</taxon>
        <taxon>Fabaceae</taxon>
        <taxon>Papilionoideae</taxon>
        <taxon>50 kb inversion clade</taxon>
        <taxon>NPAAA clade</taxon>
        <taxon>indigoferoid/millettioid clade</taxon>
        <taxon>Phaseoleae</taxon>
        <taxon>Glycine</taxon>
        <taxon>Glycine subgen. Soja</taxon>
    </lineage>
</organism>
<evidence type="ECO:0000256" key="2">
    <source>
        <dbReference type="ARBA" id="ARBA00022679"/>
    </source>
</evidence>
<comment type="similarity">
    <text evidence="1">Belongs to the UDP-glycosyltransferase family.</text>
</comment>
<dbReference type="GO" id="GO:0080044">
    <property type="term" value="F:quercetin 7-O-glucosyltransferase activity"/>
    <property type="evidence" value="ECO:0007669"/>
    <property type="project" value="TreeGrafter"/>
</dbReference>
<dbReference type="CDD" id="cd03784">
    <property type="entry name" value="GT1_Gtf-like"/>
    <property type="match status" value="1"/>
</dbReference>
<dbReference type="InterPro" id="IPR002213">
    <property type="entry name" value="UDP_glucos_trans"/>
</dbReference>
<keyword evidence="2 3" id="KW-0808">Transferase</keyword>
<dbReference type="FunFam" id="3.40.50.2000:FF:000133">
    <property type="entry name" value="UDP-glycosyltransferase 83A1"/>
    <property type="match status" value="1"/>
</dbReference>
<accession>A0A445FY18</accession>
<dbReference type="Gene3D" id="3.40.50.2000">
    <property type="entry name" value="Glycogen Phosphorylase B"/>
    <property type="match status" value="2"/>
</dbReference>